<dbReference type="Gene3D" id="3.10.20.90">
    <property type="entry name" value="Phosphatidylinositol 3-kinase Catalytic Subunit, Chain A, domain 1"/>
    <property type="match status" value="1"/>
</dbReference>
<dbReference type="InterPro" id="IPR000626">
    <property type="entry name" value="Ubiquitin-like_dom"/>
</dbReference>
<comment type="caution">
    <text evidence="3">The sequence shown here is derived from an EMBL/GenBank/DDBJ whole genome shotgun (WGS) entry which is preliminary data.</text>
</comment>
<name>A0ABD3QTG6_9STRA</name>
<accession>A0ABD3QTG6</accession>
<reference evidence="3 4" key="1">
    <citation type="submission" date="2024-10" db="EMBL/GenBank/DDBJ databases">
        <title>Updated reference genomes for cyclostephanoid diatoms.</title>
        <authorList>
            <person name="Roberts W.R."/>
            <person name="Alverson A.J."/>
        </authorList>
    </citation>
    <scope>NUCLEOTIDE SEQUENCE [LARGE SCALE GENOMIC DNA]</scope>
    <source>
        <strain evidence="3 4">AJA010-31</strain>
    </source>
</reference>
<proteinExistence type="predicted"/>
<protein>
    <recommendedName>
        <fullName evidence="2">Ubiquitin-like domain-containing protein</fullName>
    </recommendedName>
</protein>
<dbReference type="SUPFAM" id="SSF54236">
    <property type="entry name" value="Ubiquitin-like"/>
    <property type="match status" value="1"/>
</dbReference>
<dbReference type="InterPro" id="IPR029071">
    <property type="entry name" value="Ubiquitin-like_domsf"/>
</dbReference>
<dbReference type="Pfam" id="PF10302">
    <property type="entry name" value="Dsc3_N"/>
    <property type="match status" value="1"/>
</dbReference>
<dbReference type="PROSITE" id="PS50053">
    <property type="entry name" value="UBIQUITIN_2"/>
    <property type="match status" value="1"/>
</dbReference>
<feature type="region of interest" description="Disordered" evidence="1">
    <location>
        <begin position="247"/>
        <end position="314"/>
    </location>
</feature>
<evidence type="ECO:0000313" key="4">
    <source>
        <dbReference type="Proteomes" id="UP001530400"/>
    </source>
</evidence>
<evidence type="ECO:0000313" key="3">
    <source>
        <dbReference type="EMBL" id="KAL3803437.1"/>
    </source>
</evidence>
<keyword evidence="4" id="KW-1185">Reference proteome</keyword>
<feature type="domain" description="Ubiquitin-like" evidence="2">
    <location>
        <begin position="33"/>
        <end position="113"/>
    </location>
</feature>
<dbReference type="AlphaFoldDB" id="A0ABD3QTG6"/>
<evidence type="ECO:0000256" key="1">
    <source>
        <dbReference type="SAM" id="MobiDB-lite"/>
    </source>
</evidence>
<sequence>MHAFSPLLQTSEKEKADDDASPLTSDATDASSFPLRIKLNNQDITLTVNKAVSVATLKQWILEHRAKDEGDNGDMYLRLIVRGRLMAPDTSTLDNFNVSSSDVVHAVLAKEGRGAQARMLRRLNNNGNNSNAGNLGSSLRRNFYSDPTSSESLNRLWRRIGIDASGVVVSRSGESDSEESEEEDVEAGEDGDGRRGRERRGFDRLRSTGMTRDEVNIIRNYFARSVDRYIERRRILIRASSQLRNGLGINNAGRDRLDTGDSSNSLLDNGFEESEEGESGSGVVNNAGNRGTDVENGNTTAGANETSSNTPVEGEEILLDRLRMEDEWMSTQVIQ</sequence>
<feature type="region of interest" description="Disordered" evidence="1">
    <location>
        <begin position="168"/>
        <end position="202"/>
    </location>
</feature>
<dbReference type="EMBL" id="JALLPJ020000069">
    <property type="protein sequence ID" value="KAL3803437.1"/>
    <property type="molecule type" value="Genomic_DNA"/>
</dbReference>
<organism evidence="3 4">
    <name type="scientific">Cyclotella atomus</name>
    <dbReference type="NCBI Taxonomy" id="382360"/>
    <lineage>
        <taxon>Eukaryota</taxon>
        <taxon>Sar</taxon>
        <taxon>Stramenopiles</taxon>
        <taxon>Ochrophyta</taxon>
        <taxon>Bacillariophyta</taxon>
        <taxon>Coscinodiscophyceae</taxon>
        <taxon>Thalassiosirophycidae</taxon>
        <taxon>Stephanodiscales</taxon>
        <taxon>Stephanodiscaceae</taxon>
        <taxon>Cyclotella</taxon>
    </lineage>
</organism>
<feature type="compositionally biased region" description="Acidic residues" evidence="1">
    <location>
        <begin position="175"/>
        <end position="190"/>
    </location>
</feature>
<dbReference type="InterPro" id="IPR019413">
    <property type="entry name" value="Dsc3_ub-like_dom"/>
</dbReference>
<feature type="compositionally biased region" description="Basic and acidic residues" evidence="1">
    <location>
        <begin position="191"/>
        <end position="202"/>
    </location>
</feature>
<feature type="region of interest" description="Disordered" evidence="1">
    <location>
        <begin position="1"/>
        <end position="27"/>
    </location>
</feature>
<dbReference type="Proteomes" id="UP001530400">
    <property type="component" value="Unassembled WGS sequence"/>
</dbReference>
<evidence type="ECO:0000259" key="2">
    <source>
        <dbReference type="PROSITE" id="PS50053"/>
    </source>
</evidence>
<feature type="compositionally biased region" description="Polar residues" evidence="1">
    <location>
        <begin position="283"/>
        <end position="311"/>
    </location>
</feature>
<gene>
    <name evidence="3" type="ORF">ACHAWO_003592</name>
</gene>